<reference evidence="1" key="3">
    <citation type="submission" date="2022-06" db="UniProtKB">
        <authorList>
            <consortium name="EnsemblPlants"/>
        </authorList>
    </citation>
    <scope>IDENTIFICATION</scope>
</reference>
<dbReference type="Proteomes" id="UP000015106">
    <property type="component" value="Chromosome 1"/>
</dbReference>
<organism evidence="1 2">
    <name type="scientific">Triticum urartu</name>
    <name type="common">Red wild einkorn</name>
    <name type="synonym">Crithodium urartu</name>
    <dbReference type="NCBI Taxonomy" id="4572"/>
    <lineage>
        <taxon>Eukaryota</taxon>
        <taxon>Viridiplantae</taxon>
        <taxon>Streptophyta</taxon>
        <taxon>Embryophyta</taxon>
        <taxon>Tracheophyta</taxon>
        <taxon>Spermatophyta</taxon>
        <taxon>Magnoliopsida</taxon>
        <taxon>Liliopsida</taxon>
        <taxon>Poales</taxon>
        <taxon>Poaceae</taxon>
        <taxon>BOP clade</taxon>
        <taxon>Pooideae</taxon>
        <taxon>Triticodae</taxon>
        <taxon>Triticeae</taxon>
        <taxon>Triticinae</taxon>
        <taxon>Triticum</taxon>
    </lineage>
</organism>
<reference evidence="1" key="2">
    <citation type="submission" date="2018-03" db="EMBL/GenBank/DDBJ databases">
        <title>The Triticum urartu genome reveals the dynamic nature of wheat genome evolution.</title>
        <authorList>
            <person name="Ling H."/>
            <person name="Ma B."/>
            <person name="Shi X."/>
            <person name="Liu H."/>
            <person name="Dong L."/>
            <person name="Sun H."/>
            <person name="Cao Y."/>
            <person name="Gao Q."/>
            <person name="Zheng S."/>
            <person name="Li Y."/>
            <person name="Yu Y."/>
            <person name="Du H."/>
            <person name="Qi M."/>
            <person name="Li Y."/>
            <person name="Yu H."/>
            <person name="Cui Y."/>
            <person name="Wang N."/>
            <person name="Chen C."/>
            <person name="Wu H."/>
            <person name="Zhao Y."/>
            <person name="Zhang J."/>
            <person name="Li Y."/>
            <person name="Zhou W."/>
            <person name="Zhang B."/>
            <person name="Hu W."/>
            <person name="Eijk M."/>
            <person name="Tang J."/>
            <person name="Witsenboer H."/>
            <person name="Zhao S."/>
            <person name="Li Z."/>
            <person name="Zhang A."/>
            <person name="Wang D."/>
            <person name="Liang C."/>
        </authorList>
    </citation>
    <scope>NUCLEOTIDE SEQUENCE [LARGE SCALE GENOMIC DNA]</scope>
    <source>
        <strain evidence="1">cv. G1812</strain>
    </source>
</reference>
<evidence type="ECO:0000313" key="2">
    <source>
        <dbReference type="Proteomes" id="UP000015106"/>
    </source>
</evidence>
<keyword evidence="2" id="KW-1185">Reference proteome</keyword>
<sequence length="53" mass="5708">MASGGVRGVNALAMVEEAGSWSSRRPALRYVQQRASGKIACAVGRQLMLRKTM</sequence>
<protein>
    <submittedName>
        <fullName evidence="1">Uncharacterized protein</fullName>
    </submittedName>
</protein>
<name>A0A8R7K211_TRIUA</name>
<dbReference type="Gramene" id="TuG1812G0100001987.01.T01">
    <property type="protein sequence ID" value="TuG1812G0100001987.01.T01"/>
    <property type="gene ID" value="TuG1812G0100001987.01"/>
</dbReference>
<evidence type="ECO:0000313" key="1">
    <source>
        <dbReference type="EnsemblPlants" id="TuG1812G0100001987.01.T01"/>
    </source>
</evidence>
<accession>A0A8R7K211</accession>
<reference evidence="2" key="1">
    <citation type="journal article" date="2013" name="Nature">
        <title>Draft genome of the wheat A-genome progenitor Triticum urartu.</title>
        <authorList>
            <person name="Ling H.Q."/>
            <person name="Zhao S."/>
            <person name="Liu D."/>
            <person name="Wang J."/>
            <person name="Sun H."/>
            <person name="Zhang C."/>
            <person name="Fan H."/>
            <person name="Li D."/>
            <person name="Dong L."/>
            <person name="Tao Y."/>
            <person name="Gao C."/>
            <person name="Wu H."/>
            <person name="Li Y."/>
            <person name="Cui Y."/>
            <person name="Guo X."/>
            <person name="Zheng S."/>
            <person name="Wang B."/>
            <person name="Yu K."/>
            <person name="Liang Q."/>
            <person name="Yang W."/>
            <person name="Lou X."/>
            <person name="Chen J."/>
            <person name="Feng M."/>
            <person name="Jian J."/>
            <person name="Zhang X."/>
            <person name="Luo G."/>
            <person name="Jiang Y."/>
            <person name="Liu J."/>
            <person name="Wang Z."/>
            <person name="Sha Y."/>
            <person name="Zhang B."/>
            <person name="Wu H."/>
            <person name="Tang D."/>
            <person name="Shen Q."/>
            <person name="Xue P."/>
            <person name="Zou S."/>
            <person name="Wang X."/>
            <person name="Liu X."/>
            <person name="Wang F."/>
            <person name="Yang Y."/>
            <person name="An X."/>
            <person name="Dong Z."/>
            <person name="Zhang K."/>
            <person name="Zhang X."/>
            <person name="Luo M.C."/>
            <person name="Dvorak J."/>
            <person name="Tong Y."/>
            <person name="Wang J."/>
            <person name="Yang H."/>
            <person name="Li Z."/>
            <person name="Wang D."/>
            <person name="Zhang A."/>
            <person name="Wang J."/>
        </authorList>
    </citation>
    <scope>NUCLEOTIDE SEQUENCE</scope>
    <source>
        <strain evidence="2">cv. G1812</strain>
    </source>
</reference>
<proteinExistence type="predicted"/>
<dbReference type="EnsemblPlants" id="TuG1812G0100001987.01.T01">
    <property type="protein sequence ID" value="TuG1812G0100001987.01.T01"/>
    <property type="gene ID" value="TuG1812G0100001987.01"/>
</dbReference>
<dbReference type="AlphaFoldDB" id="A0A8R7K211"/>